<dbReference type="InterPro" id="IPR001492">
    <property type="entry name" value="Flagellin"/>
</dbReference>
<dbReference type="Gene3D" id="1.20.1330.10">
    <property type="entry name" value="f41 fragment of flagellin, N-terminal domain"/>
    <property type="match status" value="1"/>
</dbReference>
<reference evidence="6 7" key="1">
    <citation type="submission" date="2019-12" db="EMBL/GenBank/DDBJ databases">
        <authorList>
            <person name="Huq M.A."/>
        </authorList>
    </citation>
    <scope>NUCLEOTIDE SEQUENCE [LARGE SCALE GENOMIC DNA]</scope>
    <source>
        <strain evidence="6 7">MAH-34</strain>
    </source>
</reference>
<evidence type="ECO:0000256" key="3">
    <source>
        <dbReference type="ARBA" id="ARBA00023143"/>
    </source>
</evidence>
<evidence type="ECO:0000259" key="5">
    <source>
        <dbReference type="Pfam" id="PF00700"/>
    </source>
</evidence>
<dbReference type="SUPFAM" id="SSF64518">
    <property type="entry name" value="Phase 1 flagellin"/>
    <property type="match status" value="1"/>
</dbReference>
<evidence type="ECO:0000256" key="1">
    <source>
        <dbReference type="ARBA" id="ARBA00004365"/>
    </source>
</evidence>
<dbReference type="PANTHER" id="PTHR42792:SF1">
    <property type="entry name" value="FLAGELLAR HOOK-ASSOCIATED PROTEIN 3"/>
    <property type="match status" value="1"/>
</dbReference>
<dbReference type="InterPro" id="IPR013384">
    <property type="entry name" value="Flagell_FlgL"/>
</dbReference>
<dbReference type="PANTHER" id="PTHR42792">
    <property type="entry name" value="FLAGELLIN"/>
    <property type="match status" value="1"/>
</dbReference>
<dbReference type="Pfam" id="PF00700">
    <property type="entry name" value="Flagellin_C"/>
    <property type="match status" value="1"/>
</dbReference>
<keyword evidence="3" id="KW-0975">Bacterial flagellum</keyword>
<comment type="caution">
    <text evidence="6">The sequence shown here is derived from an EMBL/GenBank/DDBJ whole genome shotgun (WGS) entry which is preliminary data.</text>
</comment>
<evidence type="ECO:0000313" key="6">
    <source>
        <dbReference type="EMBL" id="MVQ34484.1"/>
    </source>
</evidence>
<dbReference type="RefSeq" id="WP_157318531.1">
    <property type="nucleotide sequence ID" value="NZ_WSEM01000007.1"/>
</dbReference>
<dbReference type="Pfam" id="PF00669">
    <property type="entry name" value="Flagellin_N"/>
    <property type="match status" value="1"/>
</dbReference>
<keyword evidence="6" id="KW-0282">Flagellum</keyword>
<keyword evidence="6" id="KW-0966">Cell projection</keyword>
<gene>
    <name evidence="6" type="primary">flgL</name>
    <name evidence="6" type="ORF">GON05_07440</name>
</gene>
<proteinExistence type="inferred from homology"/>
<comment type="similarity">
    <text evidence="2">Belongs to the bacterial flagellin family.</text>
</comment>
<dbReference type="EMBL" id="WSEM01000007">
    <property type="protein sequence ID" value="MVQ34484.1"/>
    <property type="molecule type" value="Genomic_DNA"/>
</dbReference>
<comment type="subcellular location">
    <subcellularLocation>
        <location evidence="1">Bacterial flagellum</location>
    </subcellularLocation>
</comment>
<evidence type="ECO:0000313" key="7">
    <source>
        <dbReference type="Proteomes" id="UP000467637"/>
    </source>
</evidence>
<keyword evidence="7" id="KW-1185">Reference proteome</keyword>
<dbReference type="Proteomes" id="UP000467637">
    <property type="component" value="Unassembled WGS sequence"/>
</dbReference>
<dbReference type="NCBIfam" id="TIGR02550">
    <property type="entry name" value="flagell_flgL"/>
    <property type="match status" value="1"/>
</dbReference>
<organism evidence="6 7">
    <name type="scientific">Paenibacillus anseongense</name>
    <dbReference type="NCBI Taxonomy" id="2682845"/>
    <lineage>
        <taxon>Bacteria</taxon>
        <taxon>Bacillati</taxon>
        <taxon>Bacillota</taxon>
        <taxon>Bacilli</taxon>
        <taxon>Bacillales</taxon>
        <taxon>Paenibacillaceae</taxon>
        <taxon>Paenibacillus</taxon>
    </lineage>
</organism>
<feature type="domain" description="Flagellin C-terminal" evidence="5">
    <location>
        <begin position="216"/>
        <end position="297"/>
    </location>
</feature>
<protein>
    <submittedName>
        <fullName evidence="6">Flagellar hook-associated protein FlgL</fullName>
    </submittedName>
</protein>
<sequence>MSLRVTQSMIQNQLISNINKNMINSDKLQTQLATGRKINKPSDDPVGITYALRYRSELSSNEQYTTNVDAAHSWMDYSDALMDESTKVLQRTKELAVQAGAETNPQSALDSIKLEIDQLKEQLVQNGNSKLNGKYVFNGQKYDEKPYESATASSIPTNDGGVTYEVGTGVTLDVNVTGNQVFGKPGESDQAFALLERLSTALKNGDFSGINNELPNIDTRLEKIATARAEMGAKTNRVELMQDRLSTLEVNLTDLQSKTEDVDYAKAVMLQKINENIYEASLSAGSKIISPSLIDFLR</sequence>
<accession>A0ABW9U5T6</accession>
<dbReference type="PRINTS" id="PR00207">
    <property type="entry name" value="FLAGELLIN"/>
</dbReference>
<dbReference type="InterPro" id="IPR046358">
    <property type="entry name" value="Flagellin_C"/>
</dbReference>
<evidence type="ECO:0000256" key="2">
    <source>
        <dbReference type="ARBA" id="ARBA00005709"/>
    </source>
</evidence>
<dbReference type="InterPro" id="IPR001029">
    <property type="entry name" value="Flagellin_N"/>
</dbReference>
<name>A0ABW9U5T6_9BACL</name>
<feature type="domain" description="Flagellin N-terminal" evidence="4">
    <location>
        <begin position="7"/>
        <end position="140"/>
    </location>
</feature>
<keyword evidence="6" id="KW-0969">Cilium</keyword>
<evidence type="ECO:0000259" key="4">
    <source>
        <dbReference type="Pfam" id="PF00669"/>
    </source>
</evidence>